<dbReference type="GO" id="GO:0052689">
    <property type="term" value="F:carboxylic ester hydrolase activity"/>
    <property type="evidence" value="ECO:0007669"/>
    <property type="project" value="TreeGrafter"/>
</dbReference>
<name>A0A1R2CB98_9CILI</name>
<dbReference type="SUPFAM" id="SSF53474">
    <property type="entry name" value="alpha/beta-Hydrolases"/>
    <property type="match status" value="1"/>
</dbReference>
<dbReference type="GO" id="GO:0008474">
    <property type="term" value="F:palmitoyl-(protein) hydrolase activity"/>
    <property type="evidence" value="ECO:0007669"/>
    <property type="project" value="TreeGrafter"/>
</dbReference>
<evidence type="ECO:0000256" key="2">
    <source>
        <dbReference type="ARBA" id="ARBA00022801"/>
    </source>
</evidence>
<comment type="caution">
    <text evidence="4">The sequence shown here is derived from an EMBL/GenBank/DDBJ whole genome shotgun (WGS) entry which is preliminary data.</text>
</comment>
<dbReference type="OrthoDB" id="2418081at2759"/>
<feature type="domain" description="Phospholipase/carboxylesterase/thioesterase" evidence="3">
    <location>
        <begin position="11"/>
        <end position="205"/>
    </location>
</feature>
<dbReference type="InterPro" id="IPR003140">
    <property type="entry name" value="PLipase/COase/thioEstase"/>
</dbReference>
<dbReference type="PANTHER" id="PTHR10655:SF17">
    <property type="entry name" value="LYSOPHOSPHOLIPASE-LIKE PROTEIN 1"/>
    <property type="match status" value="1"/>
</dbReference>
<proteinExistence type="inferred from homology"/>
<dbReference type="AlphaFoldDB" id="A0A1R2CB98"/>
<dbReference type="Proteomes" id="UP000187209">
    <property type="component" value="Unassembled WGS sequence"/>
</dbReference>
<comment type="similarity">
    <text evidence="1">Belongs to the AB hydrolase superfamily. AB hydrolase 2 family.</text>
</comment>
<dbReference type="GO" id="GO:0005737">
    <property type="term" value="C:cytoplasm"/>
    <property type="evidence" value="ECO:0007669"/>
    <property type="project" value="TreeGrafter"/>
</dbReference>
<organism evidence="4 5">
    <name type="scientific">Stentor coeruleus</name>
    <dbReference type="NCBI Taxonomy" id="5963"/>
    <lineage>
        <taxon>Eukaryota</taxon>
        <taxon>Sar</taxon>
        <taxon>Alveolata</taxon>
        <taxon>Ciliophora</taxon>
        <taxon>Postciliodesmatophora</taxon>
        <taxon>Heterotrichea</taxon>
        <taxon>Heterotrichida</taxon>
        <taxon>Stentoridae</taxon>
        <taxon>Stentor</taxon>
    </lineage>
</organism>
<keyword evidence="5" id="KW-1185">Reference proteome</keyword>
<keyword evidence="2" id="KW-0378">Hydrolase</keyword>
<dbReference type="Pfam" id="PF02230">
    <property type="entry name" value="Abhydrolase_2"/>
    <property type="match status" value="1"/>
</dbReference>
<protein>
    <recommendedName>
        <fullName evidence="3">Phospholipase/carboxylesterase/thioesterase domain-containing protein</fullName>
    </recommendedName>
</protein>
<dbReference type="InterPro" id="IPR029058">
    <property type="entry name" value="AB_hydrolase_fold"/>
</dbReference>
<evidence type="ECO:0000313" key="4">
    <source>
        <dbReference type="EMBL" id="OMJ86278.1"/>
    </source>
</evidence>
<evidence type="ECO:0000313" key="5">
    <source>
        <dbReference type="Proteomes" id="UP000187209"/>
    </source>
</evidence>
<accession>A0A1R2CB98</accession>
<gene>
    <name evidence="4" type="ORF">SteCoe_12266</name>
</gene>
<dbReference type="InterPro" id="IPR050565">
    <property type="entry name" value="LYPA1-2/EST-like"/>
</dbReference>
<sequence>MEVLRRGKDIILNPKVHKRTLIWLHGLGDSAEGFLPLFQMNPLLEDCKIVLLTAPSRPVTLNYGMKMNSWYDIISIDKREMNPEVIESADRVSSEIQDQRKSTKEIYLGGFSQGGALSLYTGLVHIDIPLHAIIGVSCYAMNYTIKKSLANTPIMLYHGKNDGMVPFNMAKESFINVLVDVKYKLYSEDGLDHGISMGTLNSISEWAKGLYIKE</sequence>
<reference evidence="4 5" key="1">
    <citation type="submission" date="2016-11" db="EMBL/GenBank/DDBJ databases">
        <title>The macronuclear genome of Stentor coeruleus: a giant cell with tiny introns.</title>
        <authorList>
            <person name="Slabodnick M."/>
            <person name="Ruby J.G."/>
            <person name="Reiff S.B."/>
            <person name="Swart E.C."/>
            <person name="Gosai S."/>
            <person name="Prabakaran S."/>
            <person name="Witkowska E."/>
            <person name="Larue G.E."/>
            <person name="Fisher S."/>
            <person name="Freeman R.M."/>
            <person name="Gunawardena J."/>
            <person name="Chu W."/>
            <person name="Stover N.A."/>
            <person name="Gregory B.D."/>
            <person name="Nowacki M."/>
            <person name="Derisi J."/>
            <person name="Roy S.W."/>
            <person name="Marshall W.F."/>
            <person name="Sood P."/>
        </authorList>
    </citation>
    <scope>NUCLEOTIDE SEQUENCE [LARGE SCALE GENOMIC DNA]</scope>
    <source>
        <strain evidence="4">WM001</strain>
    </source>
</reference>
<dbReference type="PANTHER" id="PTHR10655">
    <property type="entry name" value="LYSOPHOSPHOLIPASE-RELATED"/>
    <property type="match status" value="1"/>
</dbReference>
<evidence type="ECO:0000259" key="3">
    <source>
        <dbReference type="Pfam" id="PF02230"/>
    </source>
</evidence>
<dbReference type="EMBL" id="MPUH01000211">
    <property type="protein sequence ID" value="OMJ86278.1"/>
    <property type="molecule type" value="Genomic_DNA"/>
</dbReference>
<evidence type="ECO:0000256" key="1">
    <source>
        <dbReference type="ARBA" id="ARBA00006499"/>
    </source>
</evidence>
<dbReference type="Gene3D" id="3.40.50.1820">
    <property type="entry name" value="alpha/beta hydrolase"/>
    <property type="match status" value="1"/>
</dbReference>